<dbReference type="KEGG" id="aoy:EOV40_014505"/>
<evidence type="ECO:0000313" key="1">
    <source>
        <dbReference type="EMBL" id="QEE86914.1"/>
    </source>
</evidence>
<geneLocation type="plasmid" evidence="1 2">
    <name>unnamed2</name>
</geneLocation>
<protein>
    <submittedName>
        <fullName evidence="1">Uncharacterized protein</fullName>
    </submittedName>
</protein>
<dbReference type="RefSeq" id="WP_147748160.1">
    <property type="nucleotide sequence ID" value="NZ_CP042810.1"/>
</dbReference>
<dbReference type="EMBL" id="CP042810">
    <property type="protein sequence ID" value="QEE86914.1"/>
    <property type="molecule type" value="Genomic_DNA"/>
</dbReference>
<keyword evidence="2" id="KW-1185">Reference proteome</keyword>
<organism evidence="1 2">
    <name type="scientific">Acetobacter oryzoeni</name>
    <dbReference type="NCBI Taxonomy" id="2500548"/>
    <lineage>
        <taxon>Bacteria</taxon>
        <taxon>Pseudomonadati</taxon>
        <taxon>Pseudomonadota</taxon>
        <taxon>Alphaproteobacteria</taxon>
        <taxon>Acetobacterales</taxon>
        <taxon>Acetobacteraceae</taxon>
        <taxon>Acetobacter</taxon>
    </lineage>
</organism>
<accession>A0A5B9GNM5</accession>
<keyword evidence="1" id="KW-0614">Plasmid</keyword>
<sequence>MITNKESVKIVEWLEKRWIKTKIRNRKSTKIPSSQMCKISSVFILLLLRRKYYPYHCGWNLCGGSGPWMLQSSLRLKILQDGGYCFHSNWVEHFWIQKNNMIIDLTSDQFFSSKNRQYIIDSKSMYFRTHYNDTASDLEKRSILSKLQNDRLVAKWVREAEDAKLLE</sequence>
<dbReference type="Proteomes" id="UP000287027">
    <property type="component" value="Plasmid unnamed2"/>
</dbReference>
<evidence type="ECO:0000313" key="2">
    <source>
        <dbReference type="Proteomes" id="UP000287027"/>
    </source>
</evidence>
<dbReference type="AlphaFoldDB" id="A0A5B9GNM5"/>
<name>A0A5B9GNM5_9PROT</name>
<proteinExistence type="predicted"/>
<gene>
    <name evidence="1" type="ORF">EOV40_014505</name>
</gene>
<reference evidence="1 2" key="1">
    <citation type="submission" date="2019-08" db="EMBL/GenBank/DDBJ databases">
        <title>Acetobacter oryzioeni sp. nov., isolated from Korean rice wine vinegar.</title>
        <authorList>
            <person name="Baek J.H."/>
            <person name="Kim K.H."/>
            <person name="Jeon C.O."/>
            <person name="Han D.M."/>
        </authorList>
    </citation>
    <scope>NUCLEOTIDE SEQUENCE [LARGE SCALE GENOMIC DNA]</scope>
    <source>
        <strain evidence="1 2">B6</strain>
        <plasmid evidence="1 2">unnamed2</plasmid>
    </source>
</reference>